<name>L0RUL7_MYCC1</name>
<proteinExistence type="predicted"/>
<reference evidence="2" key="1">
    <citation type="journal article" date="2013" name="Genome Announc.">
        <title>Complete genome sequence of Mycoplasma cynos strain C142.</title>
        <authorList>
            <person name="Walker C.A."/>
            <person name="Mannering S.A."/>
            <person name="Shields S."/>
            <person name="Blake D.P."/>
            <person name="Brownlie J."/>
        </authorList>
    </citation>
    <scope>NUCLEOTIDE SEQUENCE [LARGE SCALE GENOMIC DNA]</scope>
    <source>
        <strain evidence="2">C142</strain>
    </source>
</reference>
<keyword evidence="2" id="KW-1185">Reference proteome</keyword>
<dbReference type="HOGENOM" id="CLU_3273000_0_0_14"/>
<evidence type="ECO:0000313" key="2">
    <source>
        <dbReference type="Proteomes" id="UP000010466"/>
    </source>
</evidence>
<evidence type="ECO:0000313" key="1">
    <source>
        <dbReference type="EMBL" id="CCP24094.1"/>
    </source>
</evidence>
<accession>L0RUL7</accession>
<dbReference type="EMBL" id="HF559394">
    <property type="protein sequence ID" value="CCP24094.1"/>
    <property type="molecule type" value="Genomic_DNA"/>
</dbReference>
<dbReference type="Proteomes" id="UP000010466">
    <property type="component" value="Chromosome"/>
</dbReference>
<dbReference type="KEGG" id="mcy:MCYN_0362"/>
<gene>
    <name evidence="1" type="primary">MCYN0362</name>
    <name evidence="1" type="ordered locus">MCYN_0362</name>
</gene>
<dbReference type="AlphaFoldDB" id="L0RUL7"/>
<organism evidence="1 2">
    <name type="scientific">Mycoplasmopsis cynos (strain C142)</name>
    <name type="common">Mycoplasma cynos</name>
    <dbReference type="NCBI Taxonomy" id="1246955"/>
    <lineage>
        <taxon>Bacteria</taxon>
        <taxon>Bacillati</taxon>
        <taxon>Mycoplasmatota</taxon>
        <taxon>Mycoplasmoidales</taxon>
        <taxon>Metamycoplasmataceae</taxon>
        <taxon>Mycoplasmopsis</taxon>
    </lineage>
</organism>
<protein>
    <submittedName>
        <fullName evidence="1">Uncharacterized protein</fullName>
    </submittedName>
</protein>
<sequence length="41" mass="5068">MLFIYYLEKELWALLVDKVLQLKDNLWIIIKEKLLYELLSL</sequence>